<dbReference type="PANTHER" id="PTHR43591:SF110">
    <property type="entry name" value="RHODANESE DOMAIN-CONTAINING PROTEIN"/>
    <property type="match status" value="1"/>
</dbReference>
<dbReference type="Gene3D" id="3.40.50.150">
    <property type="entry name" value="Vaccinia Virus protein VP39"/>
    <property type="match status" value="1"/>
</dbReference>
<evidence type="ECO:0000259" key="1">
    <source>
        <dbReference type="Pfam" id="PF08241"/>
    </source>
</evidence>
<dbReference type="Pfam" id="PF08241">
    <property type="entry name" value="Methyltransf_11"/>
    <property type="match status" value="1"/>
</dbReference>
<proteinExistence type="predicted"/>
<sequence length="252" mass="27892">MKISPSRTVADSARPVNDSAVYDAIAEGYAAENAGSLLNQHYNRPEIREMLGEVHGRRVLDAGAGSGVTIEDLLDGGASVVGIDGSAQMLRLARERVGDGAELIVADLGAPLPFDDGAFDDVVCSLTLHNLRDWDAPLTEFRRVLKPGGRLLLSVEHPFAIWYAGRQNGEEPDYFATRPRTDRWEFDGQQADVTFWDRPLSEMIQAFLRSGFTIADVREPGVSPGAREYVPELFADRDDPRFLAFLFVELRR</sequence>
<dbReference type="InterPro" id="IPR029063">
    <property type="entry name" value="SAM-dependent_MTases_sf"/>
</dbReference>
<keyword evidence="3" id="KW-1185">Reference proteome</keyword>
<gene>
    <name evidence="2" type="ORF">JOF44_002420</name>
</gene>
<dbReference type="RefSeq" id="WP_209891611.1">
    <property type="nucleotide sequence ID" value="NZ_BAAAJV010000006.1"/>
</dbReference>
<accession>A0ABS4YL37</accession>
<dbReference type="PANTHER" id="PTHR43591">
    <property type="entry name" value="METHYLTRANSFERASE"/>
    <property type="match status" value="1"/>
</dbReference>
<keyword evidence="2" id="KW-0808">Transferase</keyword>
<dbReference type="GO" id="GO:0032259">
    <property type="term" value="P:methylation"/>
    <property type="evidence" value="ECO:0007669"/>
    <property type="project" value="UniProtKB-KW"/>
</dbReference>
<evidence type="ECO:0000313" key="3">
    <source>
        <dbReference type="Proteomes" id="UP000698222"/>
    </source>
</evidence>
<reference evidence="2 3" key="1">
    <citation type="submission" date="2021-03" db="EMBL/GenBank/DDBJ databases">
        <title>Sequencing the genomes of 1000 actinobacteria strains.</title>
        <authorList>
            <person name="Klenk H.-P."/>
        </authorList>
    </citation>
    <scope>NUCLEOTIDE SEQUENCE [LARGE SCALE GENOMIC DNA]</scope>
    <source>
        <strain evidence="2 3">DSM 14564</strain>
    </source>
</reference>
<name>A0ABS4YL37_9MICO</name>
<dbReference type="InterPro" id="IPR013216">
    <property type="entry name" value="Methyltransf_11"/>
</dbReference>
<dbReference type="GO" id="GO:0008168">
    <property type="term" value="F:methyltransferase activity"/>
    <property type="evidence" value="ECO:0007669"/>
    <property type="project" value="UniProtKB-KW"/>
</dbReference>
<dbReference type="SUPFAM" id="SSF53335">
    <property type="entry name" value="S-adenosyl-L-methionine-dependent methyltransferases"/>
    <property type="match status" value="1"/>
</dbReference>
<keyword evidence="2" id="KW-0489">Methyltransferase</keyword>
<dbReference type="CDD" id="cd02440">
    <property type="entry name" value="AdoMet_MTases"/>
    <property type="match status" value="1"/>
</dbReference>
<organism evidence="2 3">
    <name type="scientific">Brachybacterium fresconis</name>
    <dbReference type="NCBI Taxonomy" id="173363"/>
    <lineage>
        <taxon>Bacteria</taxon>
        <taxon>Bacillati</taxon>
        <taxon>Actinomycetota</taxon>
        <taxon>Actinomycetes</taxon>
        <taxon>Micrococcales</taxon>
        <taxon>Dermabacteraceae</taxon>
        <taxon>Brachybacterium</taxon>
    </lineage>
</organism>
<protein>
    <submittedName>
        <fullName evidence="2">SAM-dependent methyltransferase</fullName>
    </submittedName>
</protein>
<dbReference type="Proteomes" id="UP000698222">
    <property type="component" value="Unassembled WGS sequence"/>
</dbReference>
<comment type="caution">
    <text evidence="2">The sequence shown here is derived from an EMBL/GenBank/DDBJ whole genome shotgun (WGS) entry which is preliminary data.</text>
</comment>
<evidence type="ECO:0000313" key="2">
    <source>
        <dbReference type="EMBL" id="MBP2409517.1"/>
    </source>
</evidence>
<feature type="domain" description="Methyltransferase type 11" evidence="1">
    <location>
        <begin position="60"/>
        <end position="152"/>
    </location>
</feature>
<dbReference type="EMBL" id="JAGIOC010000001">
    <property type="protein sequence ID" value="MBP2409517.1"/>
    <property type="molecule type" value="Genomic_DNA"/>
</dbReference>